<sequence length="230" mass="27094">MKLEKFISNVTDLTRSQIKKLLKEKKVFINDNLVTSDSINFKVEKLVIDQIAYNTDEYVYIMLNKPQNYITSHKDELYPSLFNLVSDAKRKNLIAYGRLDVDTEGLLLISDDTESSHKLLSPKHHVEKKYYVEVDKKIPTSLVEIFLNGFIIDKNDKVLPSKLLIISDNKCYLTIKEGKFHQVKRMFKTHYLNVTFLKRIEFNNLKLDETLKPGQWRYLTKKEVELLLKF</sequence>
<proteinExistence type="inferred from homology"/>
<keyword evidence="3 5" id="KW-0413">Isomerase</keyword>
<gene>
    <name evidence="7" type="ORF">MALL_0666</name>
</gene>
<keyword evidence="8" id="KW-1185">Reference proteome</keyword>
<dbReference type="PROSITE" id="PS01149">
    <property type="entry name" value="PSI_RSU"/>
    <property type="match status" value="1"/>
</dbReference>
<evidence type="ECO:0000256" key="5">
    <source>
        <dbReference type="RuleBase" id="RU003887"/>
    </source>
</evidence>
<dbReference type="RefSeq" id="WP_005683366.1">
    <property type="nucleotide sequence ID" value="NZ_ADNC01000007.1"/>
</dbReference>
<dbReference type="AlphaFoldDB" id="D4XVB8"/>
<dbReference type="InterPro" id="IPR036986">
    <property type="entry name" value="S4_RNA-bd_sf"/>
</dbReference>
<evidence type="ECO:0000256" key="3">
    <source>
        <dbReference type="ARBA" id="ARBA00023235"/>
    </source>
</evidence>
<dbReference type="Gene3D" id="3.30.70.1560">
    <property type="entry name" value="Alpha-L RNA-binding motif"/>
    <property type="match status" value="1"/>
</dbReference>
<dbReference type="SUPFAM" id="SSF55174">
    <property type="entry name" value="Alpha-L RNA-binding motif"/>
    <property type="match status" value="1"/>
</dbReference>
<dbReference type="Proteomes" id="UP000004757">
    <property type="component" value="Unassembled WGS sequence"/>
</dbReference>
<evidence type="ECO:0000256" key="1">
    <source>
        <dbReference type="ARBA" id="ARBA00008348"/>
    </source>
</evidence>
<protein>
    <recommendedName>
        <fullName evidence="5">Pseudouridine synthase</fullName>
        <ecNumber evidence="5">5.4.99.-</ecNumber>
    </recommendedName>
</protein>
<dbReference type="GO" id="GO:0001522">
    <property type="term" value="P:pseudouridine synthesis"/>
    <property type="evidence" value="ECO:0007669"/>
    <property type="project" value="InterPro"/>
</dbReference>
<organism evidence="7 8">
    <name type="scientific">Mycoplasmopsis alligatoris A21JP2</name>
    <dbReference type="NCBI Taxonomy" id="747682"/>
    <lineage>
        <taxon>Bacteria</taxon>
        <taxon>Bacillati</taxon>
        <taxon>Mycoplasmatota</taxon>
        <taxon>Mycoplasmoidales</taxon>
        <taxon>Metamycoplasmataceae</taxon>
        <taxon>Mycoplasmopsis</taxon>
    </lineage>
</organism>
<dbReference type="GO" id="GO:0003723">
    <property type="term" value="F:RNA binding"/>
    <property type="evidence" value="ECO:0007669"/>
    <property type="project" value="UniProtKB-KW"/>
</dbReference>
<dbReference type="PROSITE" id="PS50889">
    <property type="entry name" value="S4"/>
    <property type="match status" value="1"/>
</dbReference>
<evidence type="ECO:0000256" key="4">
    <source>
        <dbReference type="PROSITE-ProRule" id="PRU00182"/>
    </source>
</evidence>
<dbReference type="Pfam" id="PF00849">
    <property type="entry name" value="PseudoU_synth_2"/>
    <property type="match status" value="1"/>
</dbReference>
<dbReference type="PANTHER" id="PTHR47683">
    <property type="entry name" value="PSEUDOURIDINE SYNTHASE FAMILY PROTEIN-RELATED"/>
    <property type="match status" value="1"/>
</dbReference>
<dbReference type="GO" id="GO:0009982">
    <property type="term" value="F:pseudouridine synthase activity"/>
    <property type="evidence" value="ECO:0007669"/>
    <property type="project" value="InterPro"/>
</dbReference>
<dbReference type="InterPro" id="IPR000748">
    <property type="entry name" value="PsdUridine_synth_RsuA/RluB/E/F"/>
</dbReference>
<evidence type="ECO:0000313" key="7">
    <source>
        <dbReference type="EMBL" id="EFF41663.1"/>
    </source>
</evidence>
<evidence type="ECO:0000256" key="2">
    <source>
        <dbReference type="ARBA" id="ARBA00022884"/>
    </source>
</evidence>
<dbReference type="InterPro" id="IPR050343">
    <property type="entry name" value="RsuA_PseudoU_synthase"/>
</dbReference>
<dbReference type="GO" id="GO:0006364">
    <property type="term" value="P:rRNA processing"/>
    <property type="evidence" value="ECO:0007669"/>
    <property type="project" value="UniProtKB-ARBA"/>
</dbReference>
<dbReference type="Gene3D" id="3.30.70.580">
    <property type="entry name" value="Pseudouridine synthase I, catalytic domain, N-terminal subdomain"/>
    <property type="match status" value="1"/>
</dbReference>
<dbReference type="InterPro" id="IPR018496">
    <property type="entry name" value="PsdUridine_synth_RsuA/RluB_CS"/>
</dbReference>
<evidence type="ECO:0000259" key="6">
    <source>
        <dbReference type="Pfam" id="PF00849"/>
    </source>
</evidence>
<dbReference type="EC" id="5.4.99.-" evidence="5"/>
<dbReference type="InterPro" id="IPR006145">
    <property type="entry name" value="PsdUridine_synth_RsuA/RluA"/>
</dbReference>
<dbReference type="STRING" id="747682.MALL_0666"/>
<dbReference type="EMBL" id="ADNC01000007">
    <property type="protein sequence ID" value="EFF41663.1"/>
    <property type="molecule type" value="Genomic_DNA"/>
</dbReference>
<dbReference type="InterPro" id="IPR020094">
    <property type="entry name" value="TruA/RsuA/RluB/E/F_N"/>
</dbReference>
<dbReference type="eggNOG" id="COG1187">
    <property type="taxonomic scope" value="Bacteria"/>
</dbReference>
<keyword evidence="2 4" id="KW-0694">RNA-binding</keyword>
<feature type="domain" description="Pseudouridine synthase RsuA/RluA-like" evidence="6">
    <location>
        <begin position="60"/>
        <end position="188"/>
    </location>
</feature>
<dbReference type="PANTHER" id="PTHR47683:SF4">
    <property type="entry name" value="PSEUDOURIDINE SYNTHASE"/>
    <property type="match status" value="1"/>
</dbReference>
<dbReference type="Gene3D" id="3.10.290.10">
    <property type="entry name" value="RNA-binding S4 domain"/>
    <property type="match status" value="1"/>
</dbReference>
<dbReference type="SUPFAM" id="SSF55120">
    <property type="entry name" value="Pseudouridine synthase"/>
    <property type="match status" value="1"/>
</dbReference>
<dbReference type="InterPro" id="IPR042092">
    <property type="entry name" value="PsdUridine_s_RsuA/RluB/E/F_cat"/>
</dbReference>
<comment type="similarity">
    <text evidence="1 5">Belongs to the pseudouridine synthase RsuA family.</text>
</comment>
<name>D4XVB8_9BACT</name>
<reference evidence="7 8" key="1">
    <citation type="submission" date="2010-03" db="EMBL/GenBank/DDBJ databases">
        <authorList>
            <person name="Glass J.I."/>
            <person name="Benders G.A."/>
            <person name="Durkin A.S."/>
            <person name="Farmerie W.G."/>
            <person name="Hlavinka K."/>
            <person name="Hostetler J."/>
            <person name="Jackson J."/>
            <person name="May M.A."/>
            <person name="Miller R.H."/>
            <person name="Paralanov V."/>
            <person name="Radune D."/>
            <person name="Szczypinski B."/>
            <person name="Brown D.R."/>
        </authorList>
    </citation>
    <scope>NUCLEOTIDE SEQUENCE [LARGE SCALE GENOMIC DNA]</scope>
    <source>
        <strain evidence="7 8">A21JP2</strain>
    </source>
</reference>
<dbReference type="NCBIfam" id="TIGR00093">
    <property type="entry name" value="pseudouridine synthase"/>
    <property type="match status" value="1"/>
</dbReference>
<dbReference type="OrthoDB" id="9807213at2"/>
<dbReference type="InterPro" id="IPR020103">
    <property type="entry name" value="PsdUridine_synth_cat_dom_sf"/>
</dbReference>
<accession>D4XVB8</accession>
<evidence type="ECO:0000313" key="8">
    <source>
        <dbReference type="Proteomes" id="UP000004757"/>
    </source>
</evidence>
<dbReference type="GO" id="GO:0140098">
    <property type="term" value="F:catalytic activity, acting on RNA"/>
    <property type="evidence" value="ECO:0007669"/>
    <property type="project" value="UniProtKB-ARBA"/>
</dbReference>
<comment type="caution">
    <text evidence="7">The sequence shown here is derived from an EMBL/GenBank/DDBJ whole genome shotgun (WGS) entry which is preliminary data.</text>
</comment>